<feature type="compositionally biased region" description="Low complexity" evidence="1">
    <location>
        <begin position="39"/>
        <end position="48"/>
    </location>
</feature>
<keyword evidence="2" id="KW-0472">Membrane</keyword>
<sequence length="214" mass="23650">MNVQIEERRGEGLSRQAAVTYTHRETAYHGKGARKDTHTAGTHTSTWTRSAIHPSIHTSIGSRTRGVHRSDLHTQGSAPPTHPPTDPHATHRYVCMYACAMYKRPSAQRSPFPLCLSRSPIRPAVHPSIVCPRLKVSHAAAGMQSFPRFTTNERTADRLQAEEPLGHTLLSRLVLSCLVCCLLLLVCVWPCPSLLTKPCRHLAARVCRDTLIAG</sequence>
<accession>A0A7S1PAB1</accession>
<gene>
    <name evidence="3" type="ORF">VBRA1451_LOCUS23361</name>
</gene>
<protein>
    <submittedName>
        <fullName evidence="3">Uncharacterized protein</fullName>
    </submittedName>
</protein>
<reference evidence="3" key="1">
    <citation type="submission" date="2021-01" db="EMBL/GenBank/DDBJ databases">
        <authorList>
            <person name="Corre E."/>
            <person name="Pelletier E."/>
            <person name="Niang G."/>
            <person name="Scheremetjew M."/>
            <person name="Finn R."/>
            <person name="Kale V."/>
            <person name="Holt S."/>
            <person name="Cochrane G."/>
            <person name="Meng A."/>
            <person name="Brown T."/>
            <person name="Cohen L."/>
        </authorList>
    </citation>
    <scope>NUCLEOTIDE SEQUENCE</scope>
    <source>
        <strain evidence="3">CCMP3346</strain>
    </source>
</reference>
<dbReference type="EMBL" id="HBGB01039694">
    <property type="protein sequence ID" value="CAD9068287.1"/>
    <property type="molecule type" value="Transcribed_RNA"/>
</dbReference>
<keyword evidence="2" id="KW-0812">Transmembrane</keyword>
<proteinExistence type="predicted"/>
<evidence type="ECO:0000313" key="3">
    <source>
        <dbReference type="EMBL" id="CAD9068287.1"/>
    </source>
</evidence>
<feature type="transmembrane region" description="Helical" evidence="2">
    <location>
        <begin position="173"/>
        <end position="195"/>
    </location>
</feature>
<keyword evidence="2" id="KW-1133">Transmembrane helix</keyword>
<feature type="region of interest" description="Disordered" evidence="1">
    <location>
        <begin position="28"/>
        <end position="87"/>
    </location>
</feature>
<evidence type="ECO:0000256" key="1">
    <source>
        <dbReference type="SAM" id="MobiDB-lite"/>
    </source>
</evidence>
<dbReference type="AlphaFoldDB" id="A0A7S1PAB1"/>
<evidence type="ECO:0000256" key="2">
    <source>
        <dbReference type="SAM" id="Phobius"/>
    </source>
</evidence>
<feature type="compositionally biased region" description="Basic and acidic residues" evidence="1">
    <location>
        <begin position="28"/>
        <end position="38"/>
    </location>
</feature>
<organism evidence="3">
    <name type="scientific">Vitrella brassicaformis</name>
    <dbReference type="NCBI Taxonomy" id="1169539"/>
    <lineage>
        <taxon>Eukaryota</taxon>
        <taxon>Sar</taxon>
        <taxon>Alveolata</taxon>
        <taxon>Colpodellida</taxon>
        <taxon>Vitrellaceae</taxon>
        <taxon>Vitrella</taxon>
    </lineage>
</organism>
<name>A0A7S1PAB1_9ALVE</name>